<evidence type="ECO:0000313" key="1">
    <source>
        <dbReference type="EMBL" id="GAH14887.1"/>
    </source>
</evidence>
<feature type="non-terminal residue" evidence="1">
    <location>
        <position position="1"/>
    </location>
</feature>
<organism evidence="1">
    <name type="scientific">marine sediment metagenome</name>
    <dbReference type="NCBI Taxonomy" id="412755"/>
    <lineage>
        <taxon>unclassified sequences</taxon>
        <taxon>metagenomes</taxon>
        <taxon>ecological metagenomes</taxon>
    </lineage>
</organism>
<dbReference type="EMBL" id="BART01036824">
    <property type="protein sequence ID" value="GAH14887.1"/>
    <property type="molecule type" value="Genomic_DNA"/>
</dbReference>
<gene>
    <name evidence="1" type="ORF">S01H4_61923</name>
</gene>
<comment type="caution">
    <text evidence="1">The sequence shown here is derived from an EMBL/GenBank/DDBJ whole genome shotgun (WGS) entry which is preliminary data.</text>
</comment>
<reference evidence="1" key="1">
    <citation type="journal article" date="2014" name="Front. Microbiol.">
        <title>High frequency of phylogenetically diverse reductive dehalogenase-homologous genes in deep subseafloor sedimentary metagenomes.</title>
        <authorList>
            <person name="Kawai M."/>
            <person name="Futagami T."/>
            <person name="Toyoda A."/>
            <person name="Takaki Y."/>
            <person name="Nishi S."/>
            <person name="Hori S."/>
            <person name="Arai W."/>
            <person name="Tsubouchi T."/>
            <person name="Morono Y."/>
            <person name="Uchiyama I."/>
            <person name="Ito T."/>
            <person name="Fujiyama A."/>
            <person name="Inagaki F."/>
            <person name="Takami H."/>
        </authorList>
    </citation>
    <scope>NUCLEOTIDE SEQUENCE</scope>
    <source>
        <strain evidence="1">Expedition CK06-06</strain>
    </source>
</reference>
<protein>
    <submittedName>
        <fullName evidence="1">Uncharacterized protein</fullName>
    </submittedName>
</protein>
<name>X1D3W6_9ZZZZ</name>
<dbReference type="AlphaFoldDB" id="X1D3W6"/>
<accession>X1D3W6</accession>
<sequence length="41" mass="4506">RLSDSHDALQHGTPRLDTAPLGQLRAILKGVHAYFPSNPVR</sequence>
<proteinExistence type="predicted"/>